<evidence type="ECO:0000256" key="2">
    <source>
        <dbReference type="ARBA" id="ARBA00022552"/>
    </source>
</evidence>
<comment type="similarity">
    <text evidence="9">Belongs to the class I-like SAM-binding methyltransferase superfamily. RNA M5U methyltransferase family. RlmD subfamily.</text>
</comment>
<dbReference type="HAMAP" id="MF_01010">
    <property type="entry name" value="23SrRNA_methyltr_RlmD"/>
    <property type="match status" value="1"/>
</dbReference>
<reference evidence="14 15" key="1">
    <citation type="submission" date="2016-11" db="EMBL/GenBank/DDBJ databases">
        <authorList>
            <person name="Jaros S."/>
            <person name="Januszkiewicz K."/>
            <person name="Wedrychowicz H."/>
        </authorList>
    </citation>
    <scope>NUCLEOTIDE SEQUENCE [LARGE SCALE GENOMIC DNA]</scope>
    <source>
        <strain evidence="14 15">ACAM 12</strain>
    </source>
</reference>
<feature type="active site" evidence="11">
    <location>
        <position position="440"/>
    </location>
</feature>
<dbReference type="PROSITE" id="PS01230">
    <property type="entry name" value="TRMA_1"/>
    <property type="match status" value="1"/>
</dbReference>
<dbReference type="Gene3D" id="3.40.50.150">
    <property type="entry name" value="Vaccinia Virus protein VP39"/>
    <property type="match status" value="1"/>
</dbReference>
<dbReference type="EMBL" id="LT670847">
    <property type="protein sequence ID" value="SHL96648.1"/>
    <property type="molecule type" value="Genomic_DNA"/>
</dbReference>
<feature type="binding site" evidence="9">
    <location>
        <position position="390"/>
    </location>
    <ligand>
        <name>S-adenosyl-L-methionine</name>
        <dbReference type="ChEBI" id="CHEBI:59789"/>
    </ligand>
</feature>
<feature type="binding site" evidence="9">
    <location>
        <position position="117"/>
    </location>
    <ligand>
        <name>[4Fe-4S] cluster</name>
        <dbReference type="ChEBI" id="CHEBI:49883"/>
    </ligand>
</feature>
<dbReference type="InterPro" id="IPR030390">
    <property type="entry name" value="MeTrfase_TrmA_AS"/>
</dbReference>
<dbReference type="PANTHER" id="PTHR11061:SF49">
    <property type="entry name" value="23S RRNA (URACIL(1939)-C(5))-METHYLTRANSFERASE RLMD"/>
    <property type="match status" value="1"/>
</dbReference>
<feature type="binding site" evidence="9 10">
    <location>
        <position position="314"/>
    </location>
    <ligand>
        <name>S-adenosyl-L-methionine</name>
        <dbReference type="ChEBI" id="CHEBI:59789"/>
    </ligand>
</feature>
<dbReference type="EC" id="2.1.1.190" evidence="9"/>
<dbReference type="SUPFAM" id="SSF50249">
    <property type="entry name" value="Nucleic acid-binding proteins"/>
    <property type="match status" value="1"/>
</dbReference>
<feature type="binding site" evidence="9">
    <location>
        <position position="120"/>
    </location>
    <ligand>
        <name>[4Fe-4S] cluster</name>
        <dbReference type="ChEBI" id="CHEBI:49883"/>
    </ligand>
</feature>
<accession>A0A1M7EYT6</accession>
<feature type="compositionally biased region" description="Basic residues" evidence="12">
    <location>
        <begin position="1"/>
        <end position="11"/>
    </location>
</feature>
<keyword evidence="5 9" id="KW-0949">S-adenosyl-L-methionine</keyword>
<keyword evidence="8 9" id="KW-0411">Iron-sulfur</keyword>
<dbReference type="Pfam" id="PF01938">
    <property type="entry name" value="TRAM"/>
    <property type="match status" value="1"/>
</dbReference>
<evidence type="ECO:0000313" key="15">
    <source>
        <dbReference type="Proteomes" id="UP000190911"/>
    </source>
</evidence>
<evidence type="ECO:0000313" key="14">
    <source>
        <dbReference type="EMBL" id="SHL96648.1"/>
    </source>
</evidence>
<keyword evidence="3 9" id="KW-0489">Methyltransferase</keyword>
<dbReference type="Proteomes" id="UP000190911">
    <property type="component" value="Chromosome I"/>
</dbReference>
<sequence>MAMLGKKRPSRRASGVSGLAREPQPKTPAPAAAAMDASIDESTDEGGVLIERLAHDGRGVGHLPSGKTVFVDRALPGEHVSVATHLTRKRYDEAHIKQRFDDSPQRVVPPCAYFGRCGGCDLQHLAIASQREHKRDVVRELFTRQGLELPDIAMLYADTEHYRRRARLGVNVDGQGRIRVGFRAAGSHRLVDIEHCHILVPALQALLTPLREVIQSLEAPRHVGHVELIATPDTCAVIVRQLKPHADDAERWQAFAATLGSLPTASSSVALGLLKGRPTPQLEWLTAPPVLEETLALPGRAALTLGFAPGDFLQANAAVNAQMVAKVLDWLMPANDQTLLDLFAGIGNFSLPAAAAGAEVVAAEGNPAMVERLTANARRNGLEVRAVQADLNAGAGVATLLADTAPDAVILDPPRAGAEAVCQALVHAPRRAARIAYVSCDPATLARDVAHLVAGGYRIMHVVVADMFVHTAHMETLVLLQDTSTPEAS</sequence>
<dbReference type="InterPro" id="IPR002792">
    <property type="entry name" value="TRAM_dom"/>
</dbReference>
<feature type="binding site" evidence="9">
    <location>
        <position position="196"/>
    </location>
    <ligand>
        <name>[4Fe-4S] cluster</name>
        <dbReference type="ChEBI" id="CHEBI:49883"/>
    </ligand>
</feature>
<dbReference type="AlphaFoldDB" id="A0A1M7EYT6"/>
<evidence type="ECO:0000256" key="8">
    <source>
        <dbReference type="ARBA" id="ARBA00023014"/>
    </source>
</evidence>
<organism evidence="14 15">
    <name type="scientific">Vreelandella subglaciescola</name>
    <dbReference type="NCBI Taxonomy" id="29571"/>
    <lineage>
        <taxon>Bacteria</taxon>
        <taxon>Pseudomonadati</taxon>
        <taxon>Pseudomonadota</taxon>
        <taxon>Gammaproteobacteria</taxon>
        <taxon>Oceanospirillales</taxon>
        <taxon>Halomonadaceae</taxon>
        <taxon>Vreelandella</taxon>
    </lineage>
</organism>
<feature type="active site" description="Nucleophile" evidence="9 10">
    <location>
        <position position="440"/>
    </location>
</feature>
<dbReference type="InterPro" id="IPR001566">
    <property type="entry name" value="23S_rRNA_MeTrfase_RlmD"/>
</dbReference>
<evidence type="ECO:0000256" key="6">
    <source>
        <dbReference type="ARBA" id="ARBA00022723"/>
    </source>
</evidence>
<comment type="catalytic activity">
    <reaction evidence="9">
        <text>uridine(1939) in 23S rRNA + S-adenosyl-L-methionine = 5-methyluridine(1939) in 23S rRNA + S-adenosyl-L-homocysteine + H(+)</text>
        <dbReference type="Rhea" id="RHEA:42908"/>
        <dbReference type="Rhea" id="RHEA-COMP:10278"/>
        <dbReference type="Rhea" id="RHEA-COMP:10279"/>
        <dbReference type="ChEBI" id="CHEBI:15378"/>
        <dbReference type="ChEBI" id="CHEBI:57856"/>
        <dbReference type="ChEBI" id="CHEBI:59789"/>
        <dbReference type="ChEBI" id="CHEBI:65315"/>
        <dbReference type="ChEBI" id="CHEBI:74447"/>
        <dbReference type="EC" id="2.1.1.190"/>
    </reaction>
</comment>
<dbReference type="InterPro" id="IPR012340">
    <property type="entry name" value="NA-bd_OB-fold"/>
</dbReference>
<keyword evidence="4 9" id="KW-0808">Transferase</keyword>
<dbReference type="Gene3D" id="2.40.50.1070">
    <property type="match status" value="1"/>
</dbReference>
<keyword evidence="1 9" id="KW-0004">4Fe-4S</keyword>
<proteinExistence type="inferred from homology"/>
<dbReference type="InParanoid" id="A0A1M7EYT6"/>
<dbReference type="Pfam" id="PF05958">
    <property type="entry name" value="tRNA_U5-meth_tr"/>
    <property type="match status" value="1"/>
</dbReference>
<dbReference type="Gene3D" id="2.40.50.140">
    <property type="entry name" value="Nucleic acid-binding proteins"/>
    <property type="match status" value="1"/>
</dbReference>
<dbReference type="GO" id="GO:0005506">
    <property type="term" value="F:iron ion binding"/>
    <property type="evidence" value="ECO:0007669"/>
    <property type="project" value="UniProtKB-UniRule"/>
</dbReference>
<dbReference type="SUPFAM" id="SSF53335">
    <property type="entry name" value="S-adenosyl-L-methionine-dependent methyltransferases"/>
    <property type="match status" value="1"/>
</dbReference>
<evidence type="ECO:0000256" key="4">
    <source>
        <dbReference type="ARBA" id="ARBA00022679"/>
    </source>
</evidence>
<keyword evidence="7 9" id="KW-0408">Iron</keyword>
<dbReference type="PROSITE" id="PS50926">
    <property type="entry name" value="TRAM"/>
    <property type="match status" value="1"/>
</dbReference>
<dbReference type="GO" id="GO:0003723">
    <property type="term" value="F:RNA binding"/>
    <property type="evidence" value="ECO:0007669"/>
    <property type="project" value="InterPro"/>
</dbReference>
<feature type="region of interest" description="Disordered" evidence="12">
    <location>
        <begin position="1"/>
        <end position="38"/>
    </location>
</feature>
<dbReference type="GO" id="GO:0051539">
    <property type="term" value="F:4 iron, 4 sulfur cluster binding"/>
    <property type="evidence" value="ECO:0007669"/>
    <property type="project" value="UniProtKB-KW"/>
</dbReference>
<comment type="function">
    <text evidence="9">Catalyzes the formation of 5-methyl-uridine at position 1939 (m5U1939) in 23S rRNA.</text>
</comment>
<evidence type="ECO:0000256" key="12">
    <source>
        <dbReference type="SAM" id="MobiDB-lite"/>
    </source>
</evidence>
<name>A0A1M7EYT6_9GAMM</name>
<dbReference type="InterPro" id="IPR029063">
    <property type="entry name" value="SAM-dependent_MTases_sf"/>
</dbReference>
<gene>
    <name evidence="9" type="primary">rlmD</name>
    <name evidence="14" type="ORF">SAMN05878437_0526</name>
</gene>
<dbReference type="FunCoup" id="A0A1M7EYT6">
    <property type="interactions" value="470"/>
</dbReference>
<dbReference type="PROSITE" id="PS51687">
    <property type="entry name" value="SAM_MT_RNA_M5U"/>
    <property type="match status" value="1"/>
</dbReference>
<evidence type="ECO:0000259" key="13">
    <source>
        <dbReference type="PROSITE" id="PS50926"/>
    </source>
</evidence>
<dbReference type="OrthoDB" id="9804590at2"/>
<evidence type="ECO:0000256" key="9">
    <source>
        <dbReference type="HAMAP-Rule" id="MF_01010"/>
    </source>
</evidence>
<dbReference type="GO" id="GO:0070041">
    <property type="term" value="F:rRNA (uridine-C5-)-methyltransferase activity"/>
    <property type="evidence" value="ECO:0007669"/>
    <property type="project" value="UniProtKB-UniRule"/>
</dbReference>
<evidence type="ECO:0000256" key="7">
    <source>
        <dbReference type="ARBA" id="ARBA00023004"/>
    </source>
</evidence>
<evidence type="ECO:0000256" key="10">
    <source>
        <dbReference type="PROSITE-ProRule" id="PRU01024"/>
    </source>
</evidence>
<dbReference type="STRING" id="29571.SAMN05878437_0526"/>
<feature type="domain" description="TRAM" evidence="13">
    <location>
        <begin position="36"/>
        <end position="98"/>
    </location>
</feature>
<protein>
    <recommendedName>
        <fullName evidence="9">23S rRNA (uracil(1939)-C(5))-methyltransferase RlmD</fullName>
        <ecNumber evidence="9">2.1.1.190</ecNumber>
    </recommendedName>
    <alternativeName>
        <fullName evidence="9">23S rRNA(m5U1939)-methyltransferase</fullName>
    </alternativeName>
</protein>
<dbReference type="PANTHER" id="PTHR11061">
    <property type="entry name" value="RNA M5U METHYLTRANSFERASE"/>
    <property type="match status" value="1"/>
</dbReference>
<evidence type="ECO:0000256" key="1">
    <source>
        <dbReference type="ARBA" id="ARBA00022485"/>
    </source>
</evidence>
<evidence type="ECO:0000256" key="5">
    <source>
        <dbReference type="ARBA" id="ARBA00022691"/>
    </source>
</evidence>
<feature type="binding site" evidence="9">
    <location>
        <position position="348"/>
    </location>
    <ligand>
        <name>S-adenosyl-L-methionine</name>
        <dbReference type="ChEBI" id="CHEBI:59789"/>
    </ligand>
</feature>
<feature type="binding site" evidence="9 10">
    <location>
        <position position="364"/>
    </location>
    <ligand>
        <name>S-adenosyl-L-methionine</name>
        <dbReference type="ChEBI" id="CHEBI:59789"/>
    </ligand>
</feature>
<keyword evidence="2 9" id="KW-0698">rRNA processing</keyword>
<feature type="binding site" evidence="9 10">
    <location>
        <position position="412"/>
    </location>
    <ligand>
        <name>S-adenosyl-L-methionine</name>
        <dbReference type="ChEBI" id="CHEBI:59789"/>
    </ligand>
</feature>
<evidence type="ECO:0000256" key="11">
    <source>
        <dbReference type="PROSITE-ProRule" id="PRU10015"/>
    </source>
</evidence>
<evidence type="ECO:0000256" key="3">
    <source>
        <dbReference type="ARBA" id="ARBA00022603"/>
    </source>
</evidence>
<feature type="binding site" evidence="9 10">
    <location>
        <position position="343"/>
    </location>
    <ligand>
        <name>S-adenosyl-L-methionine</name>
        <dbReference type="ChEBI" id="CHEBI:59789"/>
    </ligand>
</feature>
<dbReference type="GO" id="GO:0070475">
    <property type="term" value="P:rRNA base methylation"/>
    <property type="evidence" value="ECO:0007669"/>
    <property type="project" value="TreeGrafter"/>
</dbReference>
<dbReference type="InterPro" id="IPR010280">
    <property type="entry name" value="U5_MeTrfase_fam"/>
</dbReference>
<dbReference type="RefSeq" id="WP_079551054.1">
    <property type="nucleotide sequence ID" value="NZ_LT670847.1"/>
</dbReference>
<feature type="binding site" evidence="9">
    <location>
        <position position="111"/>
    </location>
    <ligand>
        <name>[4Fe-4S] cluster</name>
        <dbReference type="ChEBI" id="CHEBI:49883"/>
    </ligand>
</feature>
<keyword evidence="6 9" id="KW-0479">Metal-binding</keyword>
<keyword evidence="15" id="KW-1185">Reference proteome</keyword>